<comment type="caution">
    <text evidence="3">The sequence shown here is derived from an EMBL/GenBank/DDBJ whole genome shotgun (WGS) entry which is preliminary data.</text>
</comment>
<organism evidence="3 4">
    <name type="scientific">Tritrichomonas foetus</name>
    <dbReference type="NCBI Taxonomy" id="1144522"/>
    <lineage>
        <taxon>Eukaryota</taxon>
        <taxon>Metamonada</taxon>
        <taxon>Parabasalia</taxon>
        <taxon>Tritrichomonadida</taxon>
        <taxon>Tritrichomonadidae</taxon>
        <taxon>Tritrichomonas</taxon>
    </lineage>
</organism>
<dbReference type="Gene3D" id="2.30.29.30">
    <property type="entry name" value="Pleckstrin-homology domain (PH domain)/Phosphotyrosine-binding domain (PTB)"/>
    <property type="match status" value="1"/>
</dbReference>
<name>A0A1J4JML4_9EUKA</name>
<dbReference type="InterPro" id="IPR000156">
    <property type="entry name" value="Ran_bind_dom"/>
</dbReference>
<dbReference type="SUPFAM" id="SSF50729">
    <property type="entry name" value="PH domain-like"/>
    <property type="match status" value="1"/>
</dbReference>
<dbReference type="Pfam" id="PF00638">
    <property type="entry name" value="Ran_BP1"/>
    <property type="match status" value="1"/>
</dbReference>
<dbReference type="VEuPathDB" id="TrichDB:TRFO_33013"/>
<protein>
    <recommendedName>
        <fullName evidence="2">RanBD1 domain-containing protein</fullName>
    </recommendedName>
</protein>
<feature type="region of interest" description="Disordered" evidence="1">
    <location>
        <begin position="145"/>
        <end position="181"/>
    </location>
</feature>
<feature type="domain" description="RanBD1" evidence="2">
    <location>
        <begin position="201"/>
        <end position="349"/>
    </location>
</feature>
<dbReference type="Proteomes" id="UP000179807">
    <property type="component" value="Unassembled WGS sequence"/>
</dbReference>
<dbReference type="GeneID" id="94843527"/>
<accession>A0A1J4JML4</accession>
<dbReference type="RefSeq" id="XP_068353497.1">
    <property type="nucleotide sequence ID" value="XM_068508823.1"/>
</dbReference>
<evidence type="ECO:0000259" key="2">
    <source>
        <dbReference type="PROSITE" id="PS50196"/>
    </source>
</evidence>
<dbReference type="EMBL" id="MLAK01000959">
    <property type="protein sequence ID" value="OHT00361.1"/>
    <property type="molecule type" value="Genomic_DNA"/>
</dbReference>
<dbReference type="PANTHER" id="PTHR23138">
    <property type="entry name" value="RAN BINDING PROTEIN"/>
    <property type="match status" value="1"/>
</dbReference>
<dbReference type="AlphaFoldDB" id="A0A1J4JML4"/>
<reference evidence="3" key="1">
    <citation type="submission" date="2016-10" db="EMBL/GenBank/DDBJ databases">
        <authorList>
            <person name="Benchimol M."/>
            <person name="Almeida L.G."/>
            <person name="Vasconcelos A.T."/>
            <person name="Perreira-Neves A."/>
            <person name="Rosa I.A."/>
            <person name="Tasca T."/>
            <person name="Bogo M.R."/>
            <person name="de Souza W."/>
        </authorList>
    </citation>
    <scope>NUCLEOTIDE SEQUENCE [LARGE SCALE GENOMIC DNA]</scope>
    <source>
        <strain evidence="3">K</strain>
    </source>
</reference>
<sequence>MKISFSTPKENEYDHKLDQSPIGSTSNMSRSNSNSNSSLNSFLQPNIFKSGSEDQPVDNRSPFQSPFISRTNSVNYIDRNPFGEPPSFSNPSLVYYHFGTGTKFLSKNNPNKTFTESIFSFPIPVSEKSPLNSPILNKKGEFFHQGNKGQIDDQDEKNKGQIDDRKGQKQNQQSDKGGELNTILKSEFDEEKESIVENAEKTGEEDEERLFEAPAVLYRVVVDEKNGKKPSLAEVGKGDVHLNKNKEFGFYRLVMRRAQVGKVCLNMRIFKQMNPLLHHDNVVRFLMIESNDEKNDECSQTEKVDENNSNIARETKENKKIKLNVMRMKFKDEKTQKTFYNLLQKILSE</sequence>
<feature type="region of interest" description="Disordered" evidence="1">
    <location>
        <begin position="1"/>
        <end position="68"/>
    </location>
</feature>
<evidence type="ECO:0000313" key="4">
    <source>
        <dbReference type="Proteomes" id="UP000179807"/>
    </source>
</evidence>
<gene>
    <name evidence="3" type="ORF">TRFO_33013</name>
</gene>
<feature type="compositionally biased region" description="Basic and acidic residues" evidence="1">
    <location>
        <begin position="9"/>
        <end position="18"/>
    </location>
</feature>
<dbReference type="OrthoDB" id="185618at2759"/>
<dbReference type="InterPro" id="IPR011993">
    <property type="entry name" value="PH-like_dom_sf"/>
</dbReference>
<proteinExistence type="predicted"/>
<evidence type="ECO:0000313" key="3">
    <source>
        <dbReference type="EMBL" id="OHT00361.1"/>
    </source>
</evidence>
<dbReference type="PROSITE" id="PS50196">
    <property type="entry name" value="RANBD1"/>
    <property type="match status" value="1"/>
</dbReference>
<evidence type="ECO:0000256" key="1">
    <source>
        <dbReference type="SAM" id="MobiDB-lite"/>
    </source>
</evidence>
<feature type="compositionally biased region" description="Low complexity" evidence="1">
    <location>
        <begin position="24"/>
        <end position="41"/>
    </location>
</feature>
<feature type="compositionally biased region" description="Basic and acidic residues" evidence="1">
    <location>
        <begin position="156"/>
        <end position="167"/>
    </location>
</feature>
<dbReference type="InterPro" id="IPR045255">
    <property type="entry name" value="RanBP1-like"/>
</dbReference>
<dbReference type="SMART" id="SM00160">
    <property type="entry name" value="RanBD"/>
    <property type="match status" value="1"/>
</dbReference>
<keyword evidence="4" id="KW-1185">Reference proteome</keyword>